<dbReference type="EMBL" id="CP030050">
    <property type="protein sequence ID" value="QOZ65910.1"/>
    <property type="molecule type" value="Genomic_DNA"/>
</dbReference>
<dbReference type="Proteomes" id="UP000594015">
    <property type="component" value="Chromosome"/>
</dbReference>
<name>A0AAE7NM29_9BRAD</name>
<gene>
    <name evidence="2" type="ORF">WN72_05380</name>
</gene>
<proteinExistence type="predicted"/>
<evidence type="ECO:0000256" key="1">
    <source>
        <dbReference type="SAM" id="SignalP"/>
    </source>
</evidence>
<dbReference type="CDD" id="cd06325">
    <property type="entry name" value="PBP1_ABC_unchar_transporter"/>
    <property type="match status" value="1"/>
</dbReference>
<dbReference type="Pfam" id="PF04392">
    <property type="entry name" value="ABC_sub_bind"/>
    <property type="match status" value="1"/>
</dbReference>
<dbReference type="InterPro" id="IPR028082">
    <property type="entry name" value="Peripla_BP_I"/>
</dbReference>
<keyword evidence="1" id="KW-0732">Signal</keyword>
<dbReference type="PANTHER" id="PTHR35271:SF1">
    <property type="entry name" value="ABC TRANSPORTER, SUBSTRATE-BINDING LIPOPROTEIN"/>
    <property type="match status" value="1"/>
</dbReference>
<feature type="signal peptide" evidence="1">
    <location>
        <begin position="1"/>
        <end position="24"/>
    </location>
</feature>
<organism evidence="2 3">
    <name type="scientific">Bradyrhizobium arachidis</name>
    <dbReference type="NCBI Taxonomy" id="858423"/>
    <lineage>
        <taxon>Bacteria</taxon>
        <taxon>Pseudomonadati</taxon>
        <taxon>Pseudomonadota</taxon>
        <taxon>Alphaproteobacteria</taxon>
        <taxon>Hyphomicrobiales</taxon>
        <taxon>Nitrobacteraceae</taxon>
        <taxon>Bradyrhizobium</taxon>
    </lineage>
</organism>
<reference evidence="2 3" key="1">
    <citation type="submission" date="2018-06" db="EMBL/GenBank/DDBJ databases">
        <title>Comparative genomics of Bradyrhizobium nodulating Arachidis hypogaea.</title>
        <authorList>
            <person name="Li Y."/>
        </authorList>
    </citation>
    <scope>NUCLEOTIDE SEQUENCE [LARGE SCALE GENOMIC DNA]</scope>
    <source>
        <strain evidence="2 3">CCBAU 051107</strain>
    </source>
</reference>
<evidence type="ECO:0000313" key="2">
    <source>
        <dbReference type="EMBL" id="QOZ65910.1"/>
    </source>
</evidence>
<feature type="chain" id="PRO_5042287418" evidence="1">
    <location>
        <begin position="25"/>
        <end position="319"/>
    </location>
</feature>
<dbReference type="AlphaFoldDB" id="A0AAE7NM29"/>
<sequence>MDCTISRRLVLVGCLSLCMRKACAQKTRVWRVAYLASGRASVTVPVMKETLRQLGYQEGRNLVFDVRDANGRYSELPELMQQLLSLKPDVIVAEATPAIAVAQMATSSIPIVMSPSTDPISSGFIRSFARPGGNITGVANMFGDTTAKTLDIIRLVFTGAKNLAVLISNNPTHPQLFEVASKAAARIGMSAGRFVAPNPEDLKKAFAEMKAGNVDVAYVLADPVRPALPAVALEHGIPTVFQVNSYTELGGLMSYGPDILPLFVMAAHYVDRILKGGTPAEMPVQQPTKFVFAVNLRTAKALGLTIPETVLAMADKVIE</sequence>
<dbReference type="SUPFAM" id="SSF53822">
    <property type="entry name" value="Periplasmic binding protein-like I"/>
    <property type="match status" value="1"/>
</dbReference>
<protein>
    <submittedName>
        <fullName evidence="2">ABC transporter substrate-binding protein</fullName>
    </submittedName>
</protein>
<dbReference type="Gene3D" id="3.40.50.2300">
    <property type="match status" value="2"/>
</dbReference>
<accession>A0AAE7NM29</accession>
<evidence type="ECO:0000313" key="3">
    <source>
        <dbReference type="Proteomes" id="UP000594015"/>
    </source>
</evidence>
<dbReference type="PANTHER" id="PTHR35271">
    <property type="entry name" value="ABC TRANSPORTER, SUBSTRATE-BINDING LIPOPROTEIN-RELATED"/>
    <property type="match status" value="1"/>
</dbReference>
<dbReference type="KEGG" id="barh:WN72_05380"/>
<dbReference type="InterPro" id="IPR007487">
    <property type="entry name" value="ABC_transpt-TYRBP-like"/>
</dbReference>